<dbReference type="Gene3D" id="3.40.50.720">
    <property type="entry name" value="NAD(P)-binding Rossmann-like Domain"/>
    <property type="match status" value="1"/>
</dbReference>
<dbReference type="EMBL" id="JAUSUF010000014">
    <property type="protein sequence ID" value="MDQ0150909.1"/>
    <property type="molecule type" value="Genomic_DNA"/>
</dbReference>
<keyword evidence="2" id="KW-0560">Oxidoreductase</keyword>
<gene>
    <name evidence="3" type="ORF">J2S18_002883</name>
</gene>
<comment type="caution">
    <text evidence="3">The sequence shown here is derived from an EMBL/GenBank/DDBJ whole genome shotgun (WGS) entry which is preliminary data.</text>
</comment>
<dbReference type="PANTHER" id="PTHR43899:SF13">
    <property type="entry name" value="RH59310P"/>
    <property type="match status" value="1"/>
</dbReference>
<sequence>MNFREKYGQWGIVLGATEGIGKAGAFELARRGMDVILVGRREEALKKLAEEINNETGREIKVLRQDLSEEDAAEKIIAETKDLDMGLIDYVACLHSMGVYSSVDYSKYEQMYRVNIRTFSKLLHHFTGLFKERDRGAFITTGSLCGWTSLPYCAEYAAQKAYMMTLTEGVAYELKNTNVDVLLLTAGSTITPTWLKNKPSDPKEVAAAMYPEEVAKEGFDMLGVKMSYLVGELNREKQKQNMEMDRDDLICKLGKMFDHMA</sequence>
<evidence type="ECO:0000256" key="1">
    <source>
        <dbReference type="ARBA" id="ARBA00006484"/>
    </source>
</evidence>
<dbReference type="SUPFAM" id="SSF51735">
    <property type="entry name" value="NAD(P)-binding Rossmann-fold domains"/>
    <property type="match status" value="1"/>
</dbReference>
<dbReference type="Pfam" id="PF00106">
    <property type="entry name" value="adh_short"/>
    <property type="match status" value="1"/>
</dbReference>
<protein>
    <submittedName>
        <fullName evidence="3">Short-subunit dehydrogenase</fullName>
    </submittedName>
</protein>
<dbReference type="Proteomes" id="UP001228504">
    <property type="component" value="Unassembled WGS sequence"/>
</dbReference>
<organism evidence="3 4">
    <name type="scientific">Eubacterium multiforme</name>
    <dbReference type="NCBI Taxonomy" id="83339"/>
    <lineage>
        <taxon>Bacteria</taxon>
        <taxon>Bacillati</taxon>
        <taxon>Bacillota</taxon>
        <taxon>Clostridia</taxon>
        <taxon>Eubacteriales</taxon>
        <taxon>Eubacteriaceae</taxon>
        <taxon>Eubacterium</taxon>
    </lineage>
</organism>
<evidence type="ECO:0000313" key="4">
    <source>
        <dbReference type="Proteomes" id="UP001228504"/>
    </source>
</evidence>
<dbReference type="PRINTS" id="PR00081">
    <property type="entry name" value="GDHRDH"/>
</dbReference>
<keyword evidence="4" id="KW-1185">Reference proteome</keyword>
<dbReference type="RefSeq" id="WP_307487763.1">
    <property type="nucleotide sequence ID" value="NZ_JAUSUF010000014.1"/>
</dbReference>
<proteinExistence type="inferred from homology"/>
<evidence type="ECO:0000256" key="2">
    <source>
        <dbReference type="ARBA" id="ARBA00023002"/>
    </source>
</evidence>
<comment type="similarity">
    <text evidence="1">Belongs to the short-chain dehydrogenases/reductases (SDR) family.</text>
</comment>
<dbReference type="PANTHER" id="PTHR43899">
    <property type="entry name" value="RH59310P"/>
    <property type="match status" value="1"/>
</dbReference>
<dbReference type="InterPro" id="IPR051019">
    <property type="entry name" value="VLCFA-Steroid_DH"/>
</dbReference>
<name>A0ABT9UXD9_9FIRM</name>
<evidence type="ECO:0000313" key="3">
    <source>
        <dbReference type="EMBL" id="MDQ0150909.1"/>
    </source>
</evidence>
<dbReference type="InterPro" id="IPR036291">
    <property type="entry name" value="NAD(P)-bd_dom_sf"/>
</dbReference>
<accession>A0ABT9UXD9</accession>
<dbReference type="InterPro" id="IPR002347">
    <property type="entry name" value="SDR_fam"/>
</dbReference>
<reference evidence="3 4" key="1">
    <citation type="submission" date="2023-07" db="EMBL/GenBank/DDBJ databases">
        <title>Genomic Encyclopedia of Type Strains, Phase IV (KMG-IV): sequencing the most valuable type-strain genomes for metagenomic binning, comparative biology and taxonomic classification.</title>
        <authorList>
            <person name="Goeker M."/>
        </authorList>
    </citation>
    <scope>NUCLEOTIDE SEQUENCE [LARGE SCALE GENOMIC DNA]</scope>
    <source>
        <strain evidence="3 4">DSM 20694</strain>
    </source>
</reference>